<keyword evidence="2" id="KW-1185">Reference proteome</keyword>
<dbReference type="BioCyc" id="FPRA718252:G1375-191-MONOMER"/>
<name>D4K324_9FIRM</name>
<gene>
    <name evidence="1" type="ORF">FP2_02340</name>
</gene>
<reference evidence="1 2" key="1">
    <citation type="submission" date="2010-03" db="EMBL/GenBank/DDBJ databases">
        <title>The genome sequence of Faecalibacterium prausnitzii L2/6.</title>
        <authorList>
            <consortium name="metaHIT consortium -- http://www.metahit.eu/"/>
            <person name="Pajon A."/>
            <person name="Turner K."/>
            <person name="Parkhill J."/>
            <person name="Duncan S."/>
            <person name="Flint H."/>
        </authorList>
    </citation>
    <scope>NUCLEOTIDE SEQUENCE [LARGE SCALE GENOMIC DNA]</scope>
    <source>
        <strain evidence="2">L2-6</strain>
    </source>
</reference>
<evidence type="ECO:0000313" key="1">
    <source>
        <dbReference type="EMBL" id="CBK97917.1"/>
    </source>
</evidence>
<dbReference type="HOGENOM" id="CLU_3099032_0_0_9"/>
<dbReference type="AlphaFoldDB" id="D4K324"/>
<accession>D4K324</accession>
<organism evidence="1 2">
    <name type="scientific">Faecalibacterium prausnitzii L2-6</name>
    <dbReference type="NCBI Taxonomy" id="718252"/>
    <lineage>
        <taxon>Bacteria</taxon>
        <taxon>Bacillati</taxon>
        <taxon>Bacillota</taxon>
        <taxon>Clostridia</taxon>
        <taxon>Eubacteriales</taxon>
        <taxon>Oscillospiraceae</taxon>
        <taxon>Faecalibacterium</taxon>
    </lineage>
</organism>
<dbReference type="Proteomes" id="UP000008804">
    <property type="component" value="Chromosome"/>
</dbReference>
<evidence type="ECO:0000313" key="2">
    <source>
        <dbReference type="Proteomes" id="UP000008804"/>
    </source>
</evidence>
<dbReference type="EMBL" id="FP929045">
    <property type="protein sequence ID" value="CBK97917.1"/>
    <property type="molecule type" value="Genomic_DNA"/>
</dbReference>
<sequence>MSQMHYAYLYLFYPIPRHLARGFGKKDDENDKKYGIEPLKALPLGELARSA</sequence>
<dbReference type="STRING" id="718252.FP2_02340"/>
<dbReference type="KEGG" id="fpr:FP2_02340"/>
<reference evidence="1 2" key="2">
    <citation type="submission" date="2010-03" db="EMBL/GenBank/DDBJ databases">
        <authorList>
            <person name="Pajon A."/>
        </authorList>
    </citation>
    <scope>NUCLEOTIDE SEQUENCE [LARGE SCALE GENOMIC DNA]</scope>
    <source>
        <strain evidence="2">L2-6</strain>
    </source>
</reference>
<dbReference type="PATRIC" id="fig|718252.3.peg.1203"/>
<proteinExistence type="predicted"/>
<protein>
    <submittedName>
        <fullName evidence="1">Uncharacterized protein</fullName>
    </submittedName>
</protein>